<feature type="compositionally biased region" description="Polar residues" evidence="1">
    <location>
        <begin position="19"/>
        <end position="38"/>
    </location>
</feature>
<dbReference type="EMBL" id="UYYB01004816">
    <property type="protein sequence ID" value="VDM67173.1"/>
    <property type="molecule type" value="Genomic_DNA"/>
</dbReference>
<sequence>MSVADLRRQITSRLEMKTPVSSSHPSRTESTNSPLPVRQFSNSCVKVHEGMDQENQKPYFGRVVDGPIPADKYFQGVLPPSAMYCSSPVQQPAPGAKPPPPAK</sequence>
<dbReference type="AlphaFoldDB" id="A0A3P7IH15"/>
<organism evidence="2 3">
    <name type="scientific">Strongylus vulgaris</name>
    <name type="common">Blood worm</name>
    <dbReference type="NCBI Taxonomy" id="40348"/>
    <lineage>
        <taxon>Eukaryota</taxon>
        <taxon>Metazoa</taxon>
        <taxon>Ecdysozoa</taxon>
        <taxon>Nematoda</taxon>
        <taxon>Chromadorea</taxon>
        <taxon>Rhabditida</taxon>
        <taxon>Rhabditina</taxon>
        <taxon>Rhabditomorpha</taxon>
        <taxon>Strongyloidea</taxon>
        <taxon>Strongylidae</taxon>
        <taxon>Strongylus</taxon>
    </lineage>
</organism>
<feature type="region of interest" description="Disordered" evidence="1">
    <location>
        <begin position="1"/>
        <end position="38"/>
    </location>
</feature>
<dbReference type="OrthoDB" id="5868838at2759"/>
<name>A0A3P7IH15_STRVU</name>
<evidence type="ECO:0000313" key="3">
    <source>
        <dbReference type="Proteomes" id="UP000270094"/>
    </source>
</evidence>
<reference evidence="2 3" key="1">
    <citation type="submission" date="2018-11" db="EMBL/GenBank/DDBJ databases">
        <authorList>
            <consortium name="Pathogen Informatics"/>
        </authorList>
    </citation>
    <scope>NUCLEOTIDE SEQUENCE [LARGE SCALE GENOMIC DNA]</scope>
</reference>
<evidence type="ECO:0000256" key="1">
    <source>
        <dbReference type="SAM" id="MobiDB-lite"/>
    </source>
</evidence>
<gene>
    <name evidence="2" type="ORF">SVUK_LOCUS2171</name>
</gene>
<keyword evidence="3" id="KW-1185">Reference proteome</keyword>
<accession>A0A3P7IH15</accession>
<evidence type="ECO:0000313" key="2">
    <source>
        <dbReference type="EMBL" id="VDM67173.1"/>
    </source>
</evidence>
<dbReference type="Proteomes" id="UP000270094">
    <property type="component" value="Unassembled WGS sequence"/>
</dbReference>
<protein>
    <submittedName>
        <fullName evidence="2">Uncharacterized protein</fullName>
    </submittedName>
</protein>
<feature type="non-terminal residue" evidence="2">
    <location>
        <position position="103"/>
    </location>
</feature>
<proteinExistence type="predicted"/>